<reference evidence="5" key="1">
    <citation type="journal article" date="2019" name="Int. J. Syst. Evol. Microbiol.">
        <title>The Global Catalogue of Microorganisms (GCM) 10K type strain sequencing project: providing services to taxonomists for standard genome sequencing and annotation.</title>
        <authorList>
            <consortium name="The Broad Institute Genomics Platform"/>
            <consortium name="The Broad Institute Genome Sequencing Center for Infectious Disease"/>
            <person name="Wu L."/>
            <person name="Ma J."/>
        </authorList>
    </citation>
    <scope>NUCLEOTIDE SEQUENCE [LARGE SCALE GENOMIC DNA]</scope>
    <source>
        <strain evidence="5">JCM 31404</strain>
    </source>
</reference>
<feature type="region of interest" description="Disordered" evidence="1">
    <location>
        <begin position="122"/>
        <end position="158"/>
    </location>
</feature>
<evidence type="ECO:0000256" key="2">
    <source>
        <dbReference type="SAM" id="SignalP"/>
    </source>
</evidence>
<keyword evidence="2" id="KW-0732">Signal</keyword>
<name>A0ABQ2RUT2_9DEIO</name>
<dbReference type="EMBL" id="BMQM01000010">
    <property type="protein sequence ID" value="GGR56835.1"/>
    <property type="molecule type" value="Genomic_DNA"/>
</dbReference>
<dbReference type="SUPFAM" id="SSF47090">
    <property type="entry name" value="PGBD-like"/>
    <property type="match status" value="1"/>
</dbReference>
<evidence type="ECO:0000259" key="3">
    <source>
        <dbReference type="Pfam" id="PF01471"/>
    </source>
</evidence>
<feature type="signal peptide" evidence="2">
    <location>
        <begin position="1"/>
        <end position="25"/>
    </location>
</feature>
<feature type="region of interest" description="Disordered" evidence="1">
    <location>
        <begin position="181"/>
        <end position="208"/>
    </location>
</feature>
<protein>
    <recommendedName>
        <fullName evidence="3">Peptidoglycan binding-like domain-containing protein</fullName>
    </recommendedName>
</protein>
<sequence length="314" mass="32441">MNRRSTPLNVPALTLAALLSTHAQARTPDLTGAATRAAAALNGVLRNCPASFETIGTPGKQCVGAPGTTEQVRQTLTATLKDDLYGVWRSRDEQRSVFNWLGTPGGFVYLRLQPDPDGRAQTLVYLDLPPDGDPTPDTPPASATASNPPASATASSAAPAARGAALPAGAVQMGGVTLTPLDSPSVQAARPAPAPPAPQLTASRPAPAAPTPTLVVTLAPGAVTARSLAPVPFSRPLSLQTSRLNGPDVLAVQNRLIRLMRPVRPGQGDGWFGPVTADAVRAFQSASGLPVTGRVDRATWDRLFSPDARPFTAP</sequence>
<evidence type="ECO:0000256" key="1">
    <source>
        <dbReference type="SAM" id="MobiDB-lite"/>
    </source>
</evidence>
<feature type="compositionally biased region" description="Low complexity" evidence="1">
    <location>
        <begin position="140"/>
        <end position="158"/>
    </location>
</feature>
<feature type="chain" id="PRO_5045590715" description="Peptidoglycan binding-like domain-containing protein" evidence="2">
    <location>
        <begin position="26"/>
        <end position="314"/>
    </location>
</feature>
<dbReference type="Pfam" id="PF01471">
    <property type="entry name" value="PG_binding_1"/>
    <property type="match status" value="1"/>
</dbReference>
<dbReference type="InterPro" id="IPR036366">
    <property type="entry name" value="PGBDSf"/>
</dbReference>
<proteinExistence type="predicted"/>
<dbReference type="InterPro" id="IPR036365">
    <property type="entry name" value="PGBD-like_sf"/>
</dbReference>
<dbReference type="RefSeq" id="WP_189064668.1">
    <property type="nucleotide sequence ID" value="NZ_BMQM01000010.1"/>
</dbReference>
<feature type="domain" description="Peptidoglycan binding-like" evidence="3">
    <location>
        <begin position="245"/>
        <end position="303"/>
    </location>
</feature>
<gene>
    <name evidence="4" type="ORF">GCM10008959_18080</name>
</gene>
<dbReference type="Proteomes" id="UP000634308">
    <property type="component" value="Unassembled WGS sequence"/>
</dbReference>
<dbReference type="Gene3D" id="1.10.101.10">
    <property type="entry name" value="PGBD-like superfamily/PGBD"/>
    <property type="match status" value="1"/>
</dbReference>
<comment type="caution">
    <text evidence="4">The sequence shown here is derived from an EMBL/GenBank/DDBJ whole genome shotgun (WGS) entry which is preliminary data.</text>
</comment>
<dbReference type="InterPro" id="IPR002477">
    <property type="entry name" value="Peptidoglycan-bd-like"/>
</dbReference>
<organism evidence="4 5">
    <name type="scientific">Deinococcus seoulensis</name>
    <dbReference type="NCBI Taxonomy" id="1837379"/>
    <lineage>
        <taxon>Bacteria</taxon>
        <taxon>Thermotogati</taxon>
        <taxon>Deinococcota</taxon>
        <taxon>Deinococci</taxon>
        <taxon>Deinococcales</taxon>
        <taxon>Deinococcaceae</taxon>
        <taxon>Deinococcus</taxon>
    </lineage>
</organism>
<keyword evidence="5" id="KW-1185">Reference proteome</keyword>
<evidence type="ECO:0000313" key="5">
    <source>
        <dbReference type="Proteomes" id="UP000634308"/>
    </source>
</evidence>
<accession>A0ABQ2RUT2</accession>
<evidence type="ECO:0000313" key="4">
    <source>
        <dbReference type="EMBL" id="GGR56835.1"/>
    </source>
</evidence>